<dbReference type="CDD" id="cd02440">
    <property type="entry name" value="AdoMet_MTases"/>
    <property type="match status" value="1"/>
</dbReference>
<dbReference type="PANTHER" id="PTHR43464:SF19">
    <property type="entry name" value="UBIQUINONE BIOSYNTHESIS O-METHYLTRANSFERASE, MITOCHONDRIAL"/>
    <property type="match status" value="1"/>
</dbReference>
<dbReference type="HAMAP" id="MF_00472">
    <property type="entry name" value="UbiG"/>
    <property type="match status" value="1"/>
</dbReference>
<evidence type="ECO:0000256" key="2">
    <source>
        <dbReference type="ARBA" id="ARBA00022679"/>
    </source>
</evidence>
<dbReference type="GO" id="GO:0031314">
    <property type="term" value="C:extrinsic component of mitochondrial inner membrane"/>
    <property type="evidence" value="ECO:0007669"/>
    <property type="project" value="UniProtKB-UniRule"/>
</dbReference>
<dbReference type="Pfam" id="PF13489">
    <property type="entry name" value="Methyltransf_23"/>
    <property type="match status" value="1"/>
</dbReference>
<keyword evidence="2 5" id="KW-0808">Transferase</keyword>
<dbReference type="GO" id="GO:0032259">
    <property type="term" value="P:methylation"/>
    <property type="evidence" value="ECO:0007669"/>
    <property type="project" value="UniProtKB-KW"/>
</dbReference>
<feature type="binding site" evidence="5">
    <location>
        <position position="106"/>
    </location>
    <ligand>
        <name>S-adenosyl-L-methionine</name>
        <dbReference type="ChEBI" id="CHEBI:59789"/>
    </ligand>
</feature>
<dbReference type="GO" id="GO:0120537">
    <property type="term" value="F:3-demethylubiquinone 3-O-methyltransferase activity"/>
    <property type="evidence" value="ECO:0007669"/>
    <property type="project" value="RHEA"/>
</dbReference>
<dbReference type="EC" id="2.1.1.114" evidence="5"/>
<evidence type="ECO:0000256" key="3">
    <source>
        <dbReference type="ARBA" id="ARBA00022688"/>
    </source>
</evidence>
<comment type="subcellular location">
    <subcellularLocation>
        <location evidence="5">Mitochondrion inner membrane</location>
        <topology evidence="5">Peripheral membrane protein</topology>
        <orientation evidence="5">Matrix side</orientation>
    </subcellularLocation>
</comment>
<feature type="binding site" evidence="5">
    <location>
        <position position="174"/>
    </location>
    <ligand>
        <name>S-adenosyl-L-methionine</name>
        <dbReference type="ChEBI" id="CHEBI:59789"/>
    </ligand>
</feature>
<dbReference type="GO" id="GO:0046872">
    <property type="term" value="F:metal ion binding"/>
    <property type="evidence" value="ECO:0007669"/>
    <property type="project" value="UniProtKB-KW"/>
</dbReference>
<evidence type="ECO:0000256" key="5">
    <source>
        <dbReference type="HAMAP-Rule" id="MF_03190"/>
    </source>
</evidence>
<comment type="pathway">
    <text evidence="5">Cofactor biosynthesis; ubiquinone biosynthesis.</text>
</comment>
<evidence type="ECO:0000256" key="4">
    <source>
        <dbReference type="ARBA" id="ARBA00022691"/>
    </source>
</evidence>
<gene>
    <name evidence="5" type="primary">coq3</name>
</gene>
<dbReference type="NCBIfam" id="TIGR01983">
    <property type="entry name" value="UbiG"/>
    <property type="match status" value="1"/>
</dbReference>
<dbReference type="SUPFAM" id="SSF53335">
    <property type="entry name" value="S-adenosyl-L-methionine-dependent methyltransferases"/>
    <property type="match status" value="1"/>
</dbReference>
<protein>
    <recommendedName>
        <fullName evidence="5">Ubiquinone biosynthesis O-methyltransferase, mitochondrial</fullName>
    </recommendedName>
    <alternativeName>
        <fullName evidence="5">3-demethylubiquinol 3-O-methyltransferase</fullName>
        <ecNumber evidence="5">2.1.1.64</ecNumber>
    </alternativeName>
    <alternativeName>
        <fullName evidence="5">3-demethylubiquinone 3-O-methyltransferase</fullName>
        <ecNumber evidence="5">2.1.1.-</ecNumber>
    </alternativeName>
    <alternativeName>
        <fullName evidence="5">Polyprenyldihydroxybenzoate methyltransferase</fullName>
        <ecNumber evidence="5">2.1.1.114</ecNumber>
    </alternativeName>
</protein>
<evidence type="ECO:0000313" key="6">
    <source>
        <dbReference type="EMBL" id="JAV25244.1"/>
    </source>
</evidence>
<feature type="binding site" evidence="5">
    <location>
        <position position="127"/>
    </location>
    <ligand>
        <name>S-adenosyl-L-methionine</name>
        <dbReference type="ChEBI" id="CHEBI:59789"/>
    </ligand>
</feature>
<dbReference type="GO" id="GO:0010420">
    <property type="term" value="F:polyprenyldihydroxybenzoate methyltransferase activity"/>
    <property type="evidence" value="ECO:0007669"/>
    <property type="project" value="UniProtKB-UniRule"/>
</dbReference>
<dbReference type="InterPro" id="IPR010233">
    <property type="entry name" value="UbiG_MeTrfase"/>
</dbReference>
<keyword evidence="5" id="KW-0479">Metal-binding</keyword>
<comment type="catalytic activity">
    <reaction evidence="5">
        <text>a 3-demethylubiquinone + S-adenosyl-L-methionine = a ubiquinone + S-adenosyl-L-homocysteine</text>
        <dbReference type="Rhea" id="RHEA:81215"/>
        <dbReference type="Rhea" id="RHEA-COMP:9565"/>
        <dbReference type="Rhea" id="RHEA-COMP:19654"/>
        <dbReference type="ChEBI" id="CHEBI:16389"/>
        <dbReference type="ChEBI" id="CHEBI:57856"/>
        <dbReference type="ChEBI" id="CHEBI:59789"/>
        <dbReference type="ChEBI" id="CHEBI:231825"/>
    </reaction>
</comment>
<keyword evidence="5" id="KW-0472">Membrane</keyword>
<keyword evidence="4 5" id="KW-0949">S-adenosyl-L-methionine</keyword>
<feature type="binding site" evidence="5">
    <location>
        <position position="72"/>
    </location>
    <ligand>
        <name>S-adenosyl-L-methionine</name>
        <dbReference type="ChEBI" id="CHEBI:59789"/>
    </ligand>
</feature>
<dbReference type="EMBL" id="GFDL01009801">
    <property type="protein sequence ID" value="JAV25244.1"/>
    <property type="molecule type" value="Transcribed_RNA"/>
</dbReference>
<keyword evidence="5" id="KW-0999">Mitochondrion inner membrane</keyword>
<comment type="similarity">
    <text evidence="5">Belongs to the class I-like SAM-binding methyltransferase superfamily. UbiG/COQ3 family.</text>
</comment>
<dbReference type="AlphaFoldDB" id="A0A1Q3FCD7"/>
<keyword evidence="1 5" id="KW-0489">Methyltransferase</keyword>
<accession>A0A1Q3FCD7</accession>
<dbReference type="EC" id="2.1.1.-" evidence="5"/>
<comment type="catalytic activity">
    <reaction evidence="5">
        <text>a 3-demethylubiquinol + S-adenosyl-L-methionine = a ubiquinol + S-adenosyl-L-homocysteine + H(+)</text>
        <dbReference type="Rhea" id="RHEA:44380"/>
        <dbReference type="Rhea" id="RHEA-COMP:9566"/>
        <dbReference type="Rhea" id="RHEA-COMP:10914"/>
        <dbReference type="ChEBI" id="CHEBI:15378"/>
        <dbReference type="ChEBI" id="CHEBI:17976"/>
        <dbReference type="ChEBI" id="CHEBI:57856"/>
        <dbReference type="ChEBI" id="CHEBI:59789"/>
        <dbReference type="ChEBI" id="CHEBI:84422"/>
        <dbReference type="EC" id="2.1.1.64"/>
    </reaction>
</comment>
<keyword evidence="3 5" id="KW-0831">Ubiquinone biosynthesis</keyword>
<evidence type="ECO:0000256" key="1">
    <source>
        <dbReference type="ARBA" id="ARBA00022603"/>
    </source>
</evidence>
<feature type="binding site" evidence="5">
    <location>
        <position position="175"/>
    </location>
    <ligand>
        <name>Mg(2+)</name>
        <dbReference type="ChEBI" id="CHEBI:18420"/>
    </ligand>
</feature>
<comment type="subunit">
    <text evidence="5">Component of a multi-subunit COQ enzyme complex.</text>
</comment>
<reference evidence="6" key="1">
    <citation type="submission" date="2017-01" db="EMBL/GenBank/DDBJ databases">
        <title>A deep insight into the sialotranscriptome of adult male and female Cluex tarsalis mosquitoes.</title>
        <authorList>
            <person name="Ribeiro J.M."/>
            <person name="Moreira F."/>
            <person name="Bernard K.A."/>
            <person name="Calvo E."/>
        </authorList>
    </citation>
    <scope>NUCLEOTIDE SEQUENCE</scope>
    <source>
        <strain evidence="6">Kern County</strain>
        <tissue evidence="6">Salivary glands</tissue>
    </source>
</reference>
<name>A0A1Q3FCD7_CULTA</name>
<dbReference type="PANTHER" id="PTHR43464">
    <property type="entry name" value="METHYLTRANSFERASE"/>
    <property type="match status" value="1"/>
</dbReference>
<dbReference type="EC" id="2.1.1.64" evidence="5"/>
<keyword evidence="5" id="KW-0460">Magnesium</keyword>
<dbReference type="InterPro" id="IPR029063">
    <property type="entry name" value="SAM-dependent_MTases_sf"/>
</dbReference>
<comment type="cofactor">
    <cofactor evidence="5">
        <name>Mg(2+)</name>
        <dbReference type="ChEBI" id="CHEBI:18420"/>
    </cofactor>
</comment>
<organism evidence="6">
    <name type="scientific">Culex tarsalis</name>
    <name type="common">Encephalitis mosquito</name>
    <dbReference type="NCBI Taxonomy" id="7177"/>
    <lineage>
        <taxon>Eukaryota</taxon>
        <taxon>Metazoa</taxon>
        <taxon>Ecdysozoa</taxon>
        <taxon>Arthropoda</taxon>
        <taxon>Hexapoda</taxon>
        <taxon>Insecta</taxon>
        <taxon>Pterygota</taxon>
        <taxon>Neoptera</taxon>
        <taxon>Endopterygota</taxon>
        <taxon>Diptera</taxon>
        <taxon>Nematocera</taxon>
        <taxon>Culicoidea</taxon>
        <taxon>Culicidae</taxon>
        <taxon>Culicinae</taxon>
        <taxon>Culicini</taxon>
        <taxon>Culex</taxon>
        <taxon>Culex</taxon>
    </lineage>
</organism>
<proteinExistence type="inferred from homology"/>
<dbReference type="GO" id="GO:0061542">
    <property type="term" value="F:3-demethylubiquinol 3-O-methyltransferase activity"/>
    <property type="evidence" value="ECO:0007669"/>
    <property type="project" value="UniProtKB-UniRule"/>
</dbReference>
<comment type="function">
    <text evidence="5">O-methyltransferase required for two non-consecutive steps during ubiquinone biosynthesis. Catalyzes the 2 O-methylation of 3,4-dihydroxy-5-(all-trans-polyprenyl)benzoic acid into 4-hydroxy-3-methoxy-5-(all-trans-polyprenyl)benzoic acid. Also catalyzes the last step of ubiquinone biosynthesis by mediating methylation of 3-demethylubiquinone into ubiquinone. Also able to mediate the methylation of 3-demethylubiquinol into ubiquinol.</text>
</comment>
<feature type="binding site" evidence="5">
    <location>
        <position position="178"/>
    </location>
    <ligand>
        <name>Mg(2+)</name>
        <dbReference type="ChEBI" id="CHEBI:18420"/>
    </ligand>
</feature>
<keyword evidence="5" id="KW-0496">Mitochondrion</keyword>
<dbReference type="UniPathway" id="UPA00232"/>
<dbReference type="Gene3D" id="3.40.50.150">
    <property type="entry name" value="Vaccinia Virus protein VP39"/>
    <property type="match status" value="1"/>
</dbReference>
<feature type="binding site" evidence="5">
    <location>
        <position position="179"/>
    </location>
    <ligand>
        <name>Mg(2+)</name>
        <dbReference type="ChEBI" id="CHEBI:18420"/>
    </ligand>
</feature>
<comment type="catalytic activity">
    <reaction evidence="5">
        <text>a 3,4-dihydroxy-5-(all-trans-polyprenyl)benzoate + S-adenosyl-L-methionine = a 4-hydroxy-3-methoxy-5-(all-trans-polyprenyl)benzoate + S-adenosyl-L-homocysteine + H(+)</text>
        <dbReference type="Rhea" id="RHEA:44452"/>
        <dbReference type="Rhea" id="RHEA-COMP:10930"/>
        <dbReference type="Rhea" id="RHEA-COMP:10931"/>
        <dbReference type="ChEBI" id="CHEBI:15378"/>
        <dbReference type="ChEBI" id="CHEBI:57856"/>
        <dbReference type="ChEBI" id="CHEBI:59789"/>
        <dbReference type="ChEBI" id="CHEBI:64694"/>
        <dbReference type="ChEBI" id="CHEBI:84443"/>
        <dbReference type="EC" id="2.1.1.114"/>
    </reaction>
</comment>
<sequence length="288" mass="32298">MLSLKQTRLFAALVTKIRPSQRCQSQDTTPSGGQSPHINVDQREVDTLGKLSEEWWNPSGPLKGLHSMNALRVPLIRDGLISTGLVPKEQIRTPEVLRGLNVLEVGCGGGILTEALARIRANVVGIDPGEKLIQVAREHAELDRKIGRRIRYEVDTIEEHARANVERYDAVVASEVLEHVQDKVSFLEHCVMALKPGGSMFVTTLDKTTASWLGGIVAAEYVLKLVPENTHDWEKFISPLDLQRILKTLNCETILVHGMAYEFWRNSWSWCKKTDINYALQAVKSIEE</sequence>